<evidence type="ECO:0000256" key="1">
    <source>
        <dbReference type="SAM" id="Phobius"/>
    </source>
</evidence>
<evidence type="ECO:0000313" key="3">
    <source>
        <dbReference type="Proteomes" id="UP001589858"/>
    </source>
</evidence>
<feature type="transmembrane region" description="Helical" evidence="1">
    <location>
        <begin position="24"/>
        <end position="42"/>
    </location>
</feature>
<dbReference type="RefSeq" id="WP_267219371.1">
    <property type="nucleotide sequence ID" value="NZ_JAPCWC010000004.1"/>
</dbReference>
<name>A0ABV6S5S8_9SPHN</name>
<accession>A0ABV6S5S8</accession>
<protein>
    <submittedName>
        <fullName evidence="2">Uncharacterized protein</fullName>
    </submittedName>
</protein>
<keyword evidence="1" id="KW-0472">Membrane</keyword>
<proteinExistence type="predicted"/>
<reference evidence="2 3" key="1">
    <citation type="submission" date="2024-09" db="EMBL/GenBank/DDBJ databases">
        <authorList>
            <person name="Sun Q."/>
            <person name="Mori K."/>
        </authorList>
    </citation>
    <scope>NUCLEOTIDE SEQUENCE [LARGE SCALE GENOMIC DNA]</scope>
    <source>
        <strain evidence="2 3">CICC 11035S</strain>
    </source>
</reference>
<sequence length="94" mass="10321">MARISWRQHLAALRRGQRWWPAEVGLRAAGLVSLAAAARVILFEHRLAITPALHDPTPADLGLCALFVGLLSLGLSLSVWGPRLLREIQLPGHF</sequence>
<organism evidence="2 3">
    <name type="scientific">Novosphingobium clariflavum</name>
    <dbReference type="NCBI Taxonomy" id="2029884"/>
    <lineage>
        <taxon>Bacteria</taxon>
        <taxon>Pseudomonadati</taxon>
        <taxon>Pseudomonadota</taxon>
        <taxon>Alphaproteobacteria</taxon>
        <taxon>Sphingomonadales</taxon>
        <taxon>Sphingomonadaceae</taxon>
        <taxon>Novosphingobium</taxon>
    </lineage>
</organism>
<dbReference type="Proteomes" id="UP001589858">
    <property type="component" value="Unassembled WGS sequence"/>
</dbReference>
<comment type="caution">
    <text evidence="2">The sequence shown here is derived from an EMBL/GenBank/DDBJ whole genome shotgun (WGS) entry which is preliminary data.</text>
</comment>
<gene>
    <name evidence="2" type="ORF">ACFFF8_08260</name>
</gene>
<dbReference type="EMBL" id="JBHLTM010000027">
    <property type="protein sequence ID" value="MFC0684587.1"/>
    <property type="molecule type" value="Genomic_DNA"/>
</dbReference>
<keyword evidence="3" id="KW-1185">Reference proteome</keyword>
<feature type="transmembrane region" description="Helical" evidence="1">
    <location>
        <begin position="62"/>
        <end position="80"/>
    </location>
</feature>
<keyword evidence="1" id="KW-1133">Transmembrane helix</keyword>
<keyword evidence="1" id="KW-0812">Transmembrane</keyword>
<evidence type="ECO:0000313" key="2">
    <source>
        <dbReference type="EMBL" id="MFC0684587.1"/>
    </source>
</evidence>